<feature type="coiled-coil region" evidence="4">
    <location>
        <begin position="21"/>
        <end position="76"/>
    </location>
</feature>
<name>A0A8B8BGD5_CRAVI</name>
<proteinExistence type="predicted"/>
<dbReference type="KEGG" id="cvn:111110294"/>
<protein>
    <submittedName>
        <fullName evidence="8">Uncharacterized protein LOC111110294</fullName>
    </submittedName>
</protein>
<dbReference type="Proteomes" id="UP000694844">
    <property type="component" value="Chromosome 8"/>
</dbReference>
<dbReference type="RefSeq" id="XP_022302427.1">
    <property type="nucleotide sequence ID" value="XM_022446719.1"/>
</dbReference>
<evidence type="ECO:0000256" key="3">
    <source>
        <dbReference type="ARBA" id="ARBA00022729"/>
    </source>
</evidence>
<keyword evidence="7" id="KW-1185">Reference proteome</keyword>
<dbReference type="Pfam" id="PF00386">
    <property type="entry name" value="C1q"/>
    <property type="match status" value="1"/>
</dbReference>
<evidence type="ECO:0000313" key="7">
    <source>
        <dbReference type="Proteomes" id="UP000694844"/>
    </source>
</evidence>
<evidence type="ECO:0000313" key="8">
    <source>
        <dbReference type="RefSeq" id="XP_022302427.1"/>
    </source>
</evidence>
<dbReference type="GO" id="GO:0005576">
    <property type="term" value="C:extracellular region"/>
    <property type="evidence" value="ECO:0007669"/>
    <property type="project" value="UniProtKB-SubCell"/>
</dbReference>
<keyword evidence="4" id="KW-0175">Coiled coil</keyword>
<dbReference type="SMART" id="SM00110">
    <property type="entry name" value="C1Q"/>
    <property type="match status" value="1"/>
</dbReference>
<dbReference type="SUPFAM" id="SSF49842">
    <property type="entry name" value="TNF-like"/>
    <property type="match status" value="1"/>
</dbReference>
<dbReference type="PANTHER" id="PTHR22923">
    <property type="entry name" value="CEREBELLIN-RELATED"/>
    <property type="match status" value="1"/>
</dbReference>
<dbReference type="InterPro" id="IPR001073">
    <property type="entry name" value="C1q_dom"/>
</dbReference>
<accession>A0A8B8BGD5</accession>
<reference evidence="8" key="1">
    <citation type="submission" date="2025-08" db="UniProtKB">
        <authorList>
            <consortium name="RefSeq"/>
        </authorList>
    </citation>
    <scope>IDENTIFICATION</scope>
    <source>
        <tissue evidence="8">Whole sample</tissue>
    </source>
</reference>
<keyword evidence="3 5" id="KW-0732">Signal</keyword>
<evidence type="ECO:0000256" key="5">
    <source>
        <dbReference type="SAM" id="SignalP"/>
    </source>
</evidence>
<evidence type="ECO:0000256" key="2">
    <source>
        <dbReference type="ARBA" id="ARBA00022525"/>
    </source>
</evidence>
<evidence type="ECO:0000256" key="4">
    <source>
        <dbReference type="SAM" id="Coils"/>
    </source>
</evidence>
<dbReference type="GeneID" id="111110294"/>
<evidence type="ECO:0000256" key="1">
    <source>
        <dbReference type="ARBA" id="ARBA00004613"/>
    </source>
</evidence>
<feature type="domain" description="C1q" evidence="6">
    <location>
        <begin position="133"/>
        <end position="270"/>
    </location>
</feature>
<feature type="signal peptide" evidence="5">
    <location>
        <begin position="1"/>
        <end position="23"/>
    </location>
</feature>
<feature type="chain" id="PRO_5034826645" evidence="5">
    <location>
        <begin position="24"/>
        <end position="270"/>
    </location>
</feature>
<gene>
    <name evidence="8" type="primary">LOC111110294</name>
</gene>
<dbReference type="PRINTS" id="PR00007">
    <property type="entry name" value="COMPLEMNTC1Q"/>
</dbReference>
<dbReference type="AlphaFoldDB" id="A0A8B8BGD5"/>
<comment type="subcellular location">
    <subcellularLocation>
        <location evidence="1">Secreted</location>
    </subcellularLocation>
</comment>
<dbReference type="PANTHER" id="PTHR22923:SF116">
    <property type="entry name" value="C1Q DOMAIN-CONTAINING PROTEIN"/>
    <property type="match status" value="1"/>
</dbReference>
<dbReference type="Gene3D" id="2.60.120.40">
    <property type="match status" value="1"/>
</dbReference>
<sequence length="270" mass="30501">MQPNMKLLLSLLVILYSIQFVKCTENRLEQLERIVGKLQDTIFMLSKDNANYKRLVEDLKFKVNEQEERIGALEKGCKIETRIASSSAMKKRVGYYNDSFNEAFEGLNANMPFWRKKAKPNSFMKRTSFSDRGSNENVAFFAYMSQDLSSPSVAHILIFDMTPTDIGNHYNKYSGMFTAPRSGTYVFTWTIYCSVGGYVYEQLMVNAEVLDSSNCNADGAGWHRSISGTAVAQINQGDIVYVRTHPTSLNKGSILSSSSHRSSFAGWILF</sequence>
<organism evidence="7 8">
    <name type="scientific">Crassostrea virginica</name>
    <name type="common">Eastern oyster</name>
    <dbReference type="NCBI Taxonomy" id="6565"/>
    <lineage>
        <taxon>Eukaryota</taxon>
        <taxon>Metazoa</taxon>
        <taxon>Spiralia</taxon>
        <taxon>Lophotrochozoa</taxon>
        <taxon>Mollusca</taxon>
        <taxon>Bivalvia</taxon>
        <taxon>Autobranchia</taxon>
        <taxon>Pteriomorphia</taxon>
        <taxon>Ostreida</taxon>
        <taxon>Ostreoidea</taxon>
        <taxon>Ostreidae</taxon>
        <taxon>Crassostrea</taxon>
    </lineage>
</organism>
<dbReference type="OrthoDB" id="10070467at2759"/>
<evidence type="ECO:0000259" key="6">
    <source>
        <dbReference type="PROSITE" id="PS50871"/>
    </source>
</evidence>
<dbReference type="InterPro" id="IPR008983">
    <property type="entry name" value="Tumour_necrosis_fac-like_dom"/>
</dbReference>
<dbReference type="InterPro" id="IPR050822">
    <property type="entry name" value="Cerebellin_Synaptic_Org"/>
</dbReference>
<keyword evidence="2" id="KW-0964">Secreted</keyword>
<dbReference type="PROSITE" id="PS50871">
    <property type="entry name" value="C1Q"/>
    <property type="match status" value="1"/>
</dbReference>